<proteinExistence type="predicted"/>
<name>C0CN87_BLAHS</name>
<reference evidence="1 2" key="1">
    <citation type="submission" date="2009-01" db="EMBL/GenBank/DDBJ databases">
        <authorList>
            <person name="Fulton L."/>
            <person name="Clifton S."/>
            <person name="Fulton B."/>
            <person name="Xu J."/>
            <person name="Minx P."/>
            <person name="Pepin K.H."/>
            <person name="Johnson M."/>
            <person name="Bhonagiri V."/>
            <person name="Nash W.E."/>
            <person name="Mardis E.R."/>
            <person name="Wilson R.K."/>
        </authorList>
    </citation>
    <scope>NUCLEOTIDE SEQUENCE [LARGE SCALE GENOMIC DNA]</scope>
    <source>
        <strain evidence="2">DSM 10507 / JCM 14656 / S5a33</strain>
    </source>
</reference>
<dbReference type="PATRIC" id="fig|476272.21.peg.1759"/>
<dbReference type="Proteomes" id="UP000003100">
    <property type="component" value="Unassembled WGS sequence"/>
</dbReference>
<organism evidence="1 2">
    <name type="scientific">Blautia hydrogenotrophica (strain DSM 10507 / JCM 14656 / S5a33)</name>
    <name type="common">Ruminococcus hydrogenotrophicus</name>
    <dbReference type="NCBI Taxonomy" id="476272"/>
    <lineage>
        <taxon>Bacteria</taxon>
        <taxon>Bacillati</taxon>
        <taxon>Bacillota</taxon>
        <taxon>Clostridia</taxon>
        <taxon>Lachnospirales</taxon>
        <taxon>Lachnospiraceae</taxon>
        <taxon>Blautia</taxon>
    </lineage>
</organism>
<sequence>MVLPFFHIAVNLRLYKSLSSVIYYSVKVIVQNRQKGKFNWRSHPMKFTYSFHKMKWKIGGV</sequence>
<protein>
    <submittedName>
        <fullName evidence="1">Uncharacterized protein</fullName>
    </submittedName>
</protein>
<accession>C0CN87</accession>
<evidence type="ECO:0000313" key="2">
    <source>
        <dbReference type="Proteomes" id="UP000003100"/>
    </source>
</evidence>
<reference evidence="1 2" key="2">
    <citation type="submission" date="2009-02" db="EMBL/GenBank/DDBJ databases">
        <title>Draft genome sequence of Blautia hydrogenotrophica DSM 10507 (Ruminococcus hydrogenotrophicus DSM 10507).</title>
        <authorList>
            <person name="Sudarsanam P."/>
            <person name="Ley R."/>
            <person name="Guruge J."/>
            <person name="Turnbaugh P.J."/>
            <person name="Mahowald M."/>
            <person name="Liep D."/>
            <person name="Gordon J."/>
        </authorList>
    </citation>
    <scope>NUCLEOTIDE SEQUENCE [LARGE SCALE GENOMIC DNA]</scope>
    <source>
        <strain evidence="2">DSM 10507 / JCM 14656 / S5a33</strain>
    </source>
</reference>
<dbReference type="AlphaFoldDB" id="C0CN87"/>
<gene>
    <name evidence="1" type="ORF">RUMHYD_02325</name>
</gene>
<comment type="caution">
    <text evidence="1">The sequence shown here is derived from an EMBL/GenBank/DDBJ whole genome shotgun (WGS) entry which is preliminary data.</text>
</comment>
<evidence type="ECO:0000313" key="1">
    <source>
        <dbReference type="EMBL" id="EEG48729.1"/>
    </source>
</evidence>
<dbReference type="EMBL" id="ACBZ01000125">
    <property type="protein sequence ID" value="EEG48729.1"/>
    <property type="molecule type" value="Genomic_DNA"/>
</dbReference>
<keyword evidence="2" id="KW-1185">Reference proteome</keyword>
<dbReference type="HOGENOM" id="CLU_2913257_0_0_9"/>